<organism evidence="4 5">
    <name type="scientific">Calothrix parasitica NIES-267</name>
    <dbReference type="NCBI Taxonomy" id="1973488"/>
    <lineage>
        <taxon>Bacteria</taxon>
        <taxon>Bacillati</taxon>
        <taxon>Cyanobacteriota</taxon>
        <taxon>Cyanophyceae</taxon>
        <taxon>Nostocales</taxon>
        <taxon>Calotrichaceae</taxon>
        <taxon>Calothrix</taxon>
    </lineage>
</organism>
<sequence length="463" mass="50752">MQFREGFLVMVDNKKKVVSGVVAAAGLTGAFVAPANAQAADNDAPNSIQETIQEATEAQQAAKAAPGKVNAAKKSFESVKKSANGEINKAKNLKNQAQKEVERAKKSVKSAKETWERNVVKASEKAAQAEKSGKQGQMRQAEIWKQRAEDSRQDYEEAQSKVDKKQKVLEQRESNLLTVQTEQNAKVKAAQNAYSQAQMEQQQAIQMASSTKKAASNAWGNWDTKHTIEDRLTDDSGFQALIPQFQNLVQGERVEIKHKDIIAKKLDANKLFLKHDHNVHVHFINEGAGYKNQLAYEATKGNDYEKGMIFDNISCKSEDCESKNSDGPLEIGDFVDLGLIEGGTQLNFLLKANGYNNSNGLVYGANESLNDDGLQHLMAFEVNAGGRDYLLMGFEDLVRGEGGNSDEDFNDAMFVVDFGEGNLTDRPGKPTFAQAAKVPEASNMAAILGVTGAGLMLRRRKKK</sequence>
<feature type="compositionally biased region" description="Basic and acidic residues" evidence="1">
    <location>
        <begin position="142"/>
        <end position="167"/>
    </location>
</feature>
<dbReference type="AlphaFoldDB" id="A0A1Z4LPF3"/>
<protein>
    <recommendedName>
        <fullName evidence="3">DUF4114 domain-containing protein</fullName>
    </recommendedName>
</protein>
<feature type="domain" description="DUF4114" evidence="3">
    <location>
        <begin position="341"/>
        <end position="418"/>
    </location>
</feature>
<accession>A0A1Z4LPF3</accession>
<feature type="compositionally biased region" description="Basic and acidic residues" evidence="1">
    <location>
        <begin position="97"/>
        <end position="133"/>
    </location>
</feature>
<gene>
    <name evidence="4" type="ORF">NIES267_25950</name>
</gene>
<reference evidence="4 5" key="1">
    <citation type="submission" date="2017-06" db="EMBL/GenBank/DDBJ databases">
        <title>Genome sequencing of cyanobaciteial culture collection at National Institute for Environmental Studies (NIES).</title>
        <authorList>
            <person name="Hirose Y."/>
            <person name="Shimura Y."/>
            <person name="Fujisawa T."/>
            <person name="Nakamura Y."/>
            <person name="Kawachi M."/>
        </authorList>
    </citation>
    <scope>NUCLEOTIDE SEQUENCE [LARGE SCALE GENOMIC DNA]</scope>
    <source>
        <strain evidence="4 5">NIES-267</strain>
    </source>
</reference>
<evidence type="ECO:0000259" key="3">
    <source>
        <dbReference type="Pfam" id="PF13448"/>
    </source>
</evidence>
<dbReference type="EMBL" id="AP018227">
    <property type="protein sequence ID" value="BAY83109.1"/>
    <property type="molecule type" value="Genomic_DNA"/>
</dbReference>
<dbReference type="Pfam" id="PF13448">
    <property type="entry name" value="DUF4114"/>
    <property type="match status" value="1"/>
</dbReference>
<proteinExistence type="predicted"/>
<dbReference type="InterPro" id="IPR025193">
    <property type="entry name" value="DUF4114"/>
</dbReference>
<keyword evidence="2" id="KW-0732">Signal</keyword>
<evidence type="ECO:0000256" key="2">
    <source>
        <dbReference type="SAM" id="SignalP"/>
    </source>
</evidence>
<evidence type="ECO:0000313" key="5">
    <source>
        <dbReference type="Proteomes" id="UP000218418"/>
    </source>
</evidence>
<evidence type="ECO:0000313" key="4">
    <source>
        <dbReference type="EMBL" id="BAY83109.1"/>
    </source>
</evidence>
<evidence type="ECO:0000256" key="1">
    <source>
        <dbReference type="SAM" id="MobiDB-lite"/>
    </source>
</evidence>
<keyword evidence="5" id="KW-1185">Reference proteome</keyword>
<dbReference type="Proteomes" id="UP000218418">
    <property type="component" value="Chromosome"/>
</dbReference>
<feature type="signal peptide" evidence="2">
    <location>
        <begin position="1"/>
        <end position="39"/>
    </location>
</feature>
<feature type="chain" id="PRO_5012034804" description="DUF4114 domain-containing protein" evidence="2">
    <location>
        <begin position="40"/>
        <end position="463"/>
    </location>
</feature>
<name>A0A1Z4LPF3_9CYAN</name>
<feature type="region of interest" description="Disordered" evidence="1">
    <location>
        <begin position="87"/>
        <end position="167"/>
    </location>
</feature>
<dbReference type="OrthoDB" id="507489at2"/>